<proteinExistence type="predicted"/>
<reference evidence="1 2" key="1">
    <citation type="submission" date="2018-06" db="EMBL/GenBank/DDBJ databases">
        <title>Comparative genomics reveals the genomic features of Rhizophagus irregularis, R. cerebriforme, R. diaphanum and Gigaspora rosea, and their symbiotic lifestyle signature.</title>
        <authorList>
            <person name="Morin E."/>
            <person name="San Clemente H."/>
            <person name="Chen E.C.H."/>
            <person name="De La Providencia I."/>
            <person name="Hainaut M."/>
            <person name="Kuo A."/>
            <person name="Kohler A."/>
            <person name="Murat C."/>
            <person name="Tang N."/>
            <person name="Roy S."/>
            <person name="Loubradou J."/>
            <person name="Henrissat B."/>
            <person name="Grigoriev I.V."/>
            <person name="Corradi N."/>
            <person name="Roux C."/>
            <person name="Martin F.M."/>
        </authorList>
    </citation>
    <scope>NUCLEOTIDE SEQUENCE [LARGE SCALE GENOMIC DNA]</scope>
    <source>
        <strain evidence="1 2">DAOM 194757</strain>
    </source>
</reference>
<keyword evidence="2" id="KW-1185">Reference proteome</keyword>
<dbReference type="EMBL" id="QKWP01000110">
    <property type="protein sequence ID" value="RIB27130.1"/>
    <property type="molecule type" value="Genomic_DNA"/>
</dbReference>
<protein>
    <submittedName>
        <fullName evidence="1">Uncharacterized protein</fullName>
    </submittedName>
</protein>
<sequence>MPDAVRVIKNAKMDNTDDEIDSKLDMTTPTTKKKHQYTFIRSQQKLRKLDISYKKSFKGVILALKSQENSLQELILSGQYIPKYKKIANVKS</sequence>
<dbReference type="AlphaFoldDB" id="A0A397VX04"/>
<comment type="caution">
    <text evidence="1">The sequence shown here is derived from an EMBL/GenBank/DDBJ whole genome shotgun (WGS) entry which is preliminary data.</text>
</comment>
<evidence type="ECO:0000313" key="1">
    <source>
        <dbReference type="EMBL" id="RIB27130.1"/>
    </source>
</evidence>
<dbReference type="Proteomes" id="UP000266673">
    <property type="component" value="Unassembled WGS sequence"/>
</dbReference>
<organism evidence="1 2">
    <name type="scientific">Gigaspora rosea</name>
    <dbReference type="NCBI Taxonomy" id="44941"/>
    <lineage>
        <taxon>Eukaryota</taxon>
        <taxon>Fungi</taxon>
        <taxon>Fungi incertae sedis</taxon>
        <taxon>Mucoromycota</taxon>
        <taxon>Glomeromycotina</taxon>
        <taxon>Glomeromycetes</taxon>
        <taxon>Diversisporales</taxon>
        <taxon>Gigasporaceae</taxon>
        <taxon>Gigaspora</taxon>
    </lineage>
</organism>
<evidence type="ECO:0000313" key="2">
    <source>
        <dbReference type="Proteomes" id="UP000266673"/>
    </source>
</evidence>
<gene>
    <name evidence="1" type="ORF">C2G38_2161438</name>
</gene>
<accession>A0A397VX04</accession>
<name>A0A397VX04_9GLOM</name>